<accession>A0AAV7RND3</accession>
<evidence type="ECO:0000313" key="2">
    <source>
        <dbReference type="EMBL" id="KAJ1153991.1"/>
    </source>
</evidence>
<dbReference type="EMBL" id="JANPWB010000009">
    <property type="protein sequence ID" value="KAJ1153991.1"/>
    <property type="molecule type" value="Genomic_DNA"/>
</dbReference>
<comment type="caution">
    <text evidence="2">The sequence shown here is derived from an EMBL/GenBank/DDBJ whole genome shotgun (WGS) entry which is preliminary data.</text>
</comment>
<feature type="region of interest" description="Disordered" evidence="1">
    <location>
        <begin position="1"/>
        <end position="65"/>
    </location>
</feature>
<feature type="compositionally biased region" description="Basic and acidic residues" evidence="1">
    <location>
        <begin position="26"/>
        <end position="37"/>
    </location>
</feature>
<feature type="compositionally biased region" description="Gly residues" evidence="1">
    <location>
        <begin position="1"/>
        <end position="11"/>
    </location>
</feature>
<organism evidence="2 3">
    <name type="scientific">Pleurodeles waltl</name>
    <name type="common">Iberian ribbed newt</name>
    <dbReference type="NCBI Taxonomy" id="8319"/>
    <lineage>
        <taxon>Eukaryota</taxon>
        <taxon>Metazoa</taxon>
        <taxon>Chordata</taxon>
        <taxon>Craniata</taxon>
        <taxon>Vertebrata</taxon>
        <taxon>Euteleostomi</taxon>
        <taxon>Amphibia</taxon>
        <taxon>Batrachia</taxon>
        <taxon>Caudata</taxon>
        <taxon>Salamandroidea</taxon>
        <taxon>Salamandridae</taxon>
        <taxon>Pleurodelinae</taxon>
        <taxon>Pleurodeles</taxon>
    </lineage>
</organism>
<gene>
    <name evidence="2" type="ORF">NDU88_006748</name>
</gene>
<proteinExistence type="predicted"/>
<dbReference type="Proteomes" id="UP001066276">
    <property type="component" value="Chromosome 5"/>
</dbReference>
<protein>
    <submittedName>
        <fullName evidence="2">Uncharacterized protein</fullName>
    </submittedName>
</protein>
<keyword evidence="3" id="KW-1185">Reference proteome</keyword>
<reference evidence="2" key="1">
    <citation type="journal article" date="2022" name="bioRxiv">
        <title>Sequencing and chromosome-scale assembly of the giantPleurodeles waltlgenome.</title>
        <authorList>
            <person name="Brown T."/>
            <person name="Elewa A."/>
            <person name="Iarovenko S."/>
            <person name="Subramanian E."/>
            <person name="Araus A.J."/>
            <person name="Petzold A."/>
            <person name="Susuki M."/>
            <person name="Suzuki K.-i.T."/>
            <person name="Hayashi T."/>
            <person name="Toyoda A."/>
            <person name="Oliveira C."/>
            <person name="Osipova E."/>
            <person name="Leigh N.D."/>
            <person name="Simon A."/>
            <person name="Yun M.H."/>
        </authorList>
    </citation>
    <scope>NUCLEOTIDE SEQUENCE</scope>
    <source>
        <strain evidence="2">20211129_DDA</strain>
        <tissue evidence="2">Liver</tissue>
    </source>
</reference>
<sequence length="124" mass="12447">MSGRPGGGDGAWGVPLNRRGGGPEAHQGEEVGRRCSGTEEASLGVGPGFTGSTGTRESYSGAGAKSEEGIAGNSIRCAVAHVAAVDSCTEHKSEFAPVGLPHAAVGSLQMLRLIGKEQLPMFGA</sequence>
<evidence type="ECO:0000313" key="3">
    <source>
        <dbReference type="Proteomes" id="UP001066276"/>
    </source>
</evidence>
<name>A0AAV7RND3_PLEWA</name>
<dbReference type="AlphaFoldDB" id="A0AAV7RND3"/>
<evidence type="ECO:0000256" key="1">
    <source>
        <dbReference type="SAM" id="MobiDB-lite"/>
    </source>
</evidence>